<feature type="region of interest" description="Disordered" evidence="1">
    <location>
        <begin position="1"/>
        <end position="47"/>
    </location>
</feature>
<comment type="caution">
    <text evidence="2">The sequence shown here is derived from an EMBL/GenBank/DDBJ whole genome shotgun (WGS) entry which is preliminary data.</text>
</comment>
<gene>
    <name evidence="2" type="ORF">ACFQRF_05535</name>
</gene>
<keyword evidence="3" id="KW-1185">Reference proteome</keyword>
<proteinExistence type="predicted"/>
<reference evidence="3" key="1">
    <citation type="journal article" date="2019" name="Int. J. Syst. Evol. Microbiol.">
        <title>The Global Catalogue of Microorganisms (GCM) 10K type strain sequencing project: providing services to taxonomists for standard genome sequencing and annotation.</title>
        <authorList>
            <consortium name="The Broad Institute Genomics Platform"/>
            <consortium name="The Broad Institute Genome Sequencing Center for Infectious Disease"/>
            <person name="Wu L."/>
            <person name="Ma J."/>
        </authorList>
    </citation>
    <scope>NUCLEOTIDE SEQUENCE [LARGE SCALE GENOMIC DNA]</scope>
    <source>
        <strain evidence="3">CGMCC 4.7382</strain>
    </source>
</reference>
<evidence type="ECO:0000313" key="3">
    <source>
        <dbReference type="Proteomes" id="UP001596540"/>
    </source>
</evidence>
<dbReference type="RefSeq" id="WP_379869387.1">
    <property type="nucleotide sequence ID" value="NZ_JBHTBH010000002.1"/>
</dbReference>
<dbReference type="EMBL" id="JBHTBH010000002">
    <property type="protein sequence ID" value="MFC7327198.1"/>
    <property type="molecule type" value="Genomic_DNA"/>
</dbReference>
<protein>
    <submittedName>
        <fullName evidence="2">Uncharacterized protein</fullName>
    </submittedName>
</protein>
<dbReference type="Proteomes" id="UP001596540">
    <property type="component" value="Unassembled WGS sequence"/>
</dbReference>
<accession>A0ABW2KB42</accession>
<name>A0ABW2KB42_9ACTN</name>
<evidence type="ECO:0000256" key="1">
    <source>
        <dbReference type="SAM" id="MobiDB-lite"/>
    </source>
</evidence>
<organism evidence="2 3">
    <name type="scientific">Marinactinospora rubrisoli</name>
    <dbReference type="NCBI Taxonomy" id="2715399"/>
    <lineage>
        <taxon>Bacteria</taxon>
        <taxon>Bacillati</taxon>
        <taxon>Actinomycetota</taxon>
        <taxon>Actinomycetes</taxon>
        <taxon>Streptosporangiales</taxon>
        <taxon>Nocardiopsidaceae</taxon>
        <taxon>Marinactinospora</taxon>
    </lineage>
</organism>
<sequence>MGRHEKPSRQPQENAPATEGDGGGGTASHDQEPAAPPENAGGTHLST</sequence>
<evidence type="ECO:0000313" key="2">
    <source>
        <dbReference type="EMBL" id="MFC7327198.1"/>
    </source>
</evidence>